<protein>
    <submittedName>
        <fullName evidence="2">M24 family metallopeptidase</fullName>
    </submittedName>
</protein>
<dbReference type="PANTHER" id="PTHR46112">
    <property type="entry name" value="AMINOPEPTIDASE"/>
    <property type="match status" value="1"/>
</dbReference>
<organism evidence="2 3">
    <name type="scientific">Nocardia callitridis</name>
    <dbReference type="NCBI Taxonomy" id="648753"/>
    <lineage>
        <taxon>Bacteria</taxon>
        <taxon>Bacillati</taxon>
        <taxon>Actinomycetota</taxon>
        <taxon>Actinomycetes</taxon>
        <taxon>Mycobacteriales</taxon>
        <taxon>Nocardiaceae</taxon>
        <taxon>Nocardia</taxon>
    </lineage>
</organism>
<accession>A0ABP9JUG3</accession>
<dbReference type="EMBL" id="BAABJM010000001">
    <property type="protein sequence ID" value="GAA5043122.1"/>
    <property type="molecule type" value="Genomic_DNA"/>
</dbReference>
<dbReference type="CDD" id="cd01066">
    <property type="entry name" value="APP_MetAP"/>
    <property type="match status" value="1"/>
</dbReference>
<dbReference type="Pfam" id="PF00557">
    <property type="entry name" value="Peptidase_M24"/>
    <property type="match status" value="1"/>
</dbReference>
<dbReference type="SUPFAM" id="SSF55920">
    <property type="entry name" value="Creatinase/aminopeptidase"/>
    <property type="match status" value="1"/>
</dbReference>
<dbReference type="InterPro" id="IPR050659">
    <property type="entry name" value="Peptidase_M24B"/>
</dbReference>
<evidence type="ECO:0000259" key="1">
    <source>
        <dbReference type="Pfam" id="PF00557"/>
    </source>
</evidence>
<evidence type="ECO:0000313" key="3">
    <source>
        <dbReference type="Proteomes" id="UP001500603"/>
    </source>
</evidence>
<reference evidence="3" key="1">
    <citation type="journal article" date="2019" name="Int. J. Syst. Evol. Microbiol.">
        <title>The Global Catalogue of Microorganisms (GCM) 10K type strain sequencing project: providing services to taxonomists for standard genome sequencing and annotation.</title>
        <authorList>
            <consortium name="The Broad Institute Genomics Platform"/>
            <consortium name="The Broad Institute Genome Sequencing Center for Infectious Disease"/>
            <person name="Wu L."/>
            <person name="Ma J."/>
        </authorList>
    </citation>
    <scope>NUCLEOTIDE SEQUENCE [LARGE SCALE GENOMIC DNA]</scope>
    <source>
        <strain evidence="3">JCM 18298</strain>
    </source>
</reference>
<dbReference type="InterPro" id="IPR000994">
    <property type="entry name" value="Pept_M24"/>
</dbReference>
<dbReference type="RefSeq" id="WP_345493267.1">
    <property type="nucleotide sequence ID" value="NZ_BAABJM010000001.1"/>
</dbReference>
<name>A0ABP9JUG3_9NOCA</name>
<proteinExistence type="predicted"/>
<gene>
    <name evidence="2" type="ORF">GCM10023318_04210</name>
</gene>
<keyword evidence="3" id="KW-1185">Reference proteome</keyword>
<dbReference type="PANTHER" id="PTHR46112:SF2">
    <property type="entry name" value="XAA-PRO AMINOPEPTIDASE P-RELATED"/>
    <property type="match status" value="1"/>
</dbReference>
<dbReference type="InterPro" id="IPR029149">
    <property type="entry name" value="Creatin/AminoP/Spt16_N"/>
</dbReference>
<dbReference type="Proteomes" id="UP001500603">
    <property type="component" value="Unassembled WGS sequence"/>
</dbReference>
<sequence length="430" mass="46095">MNDAEVPVFSIGERDRRWGVAKDFMAREGLDALLVFGEHEDAGPAPVAHDTWFTNGRAGTTVIFPRTGDPISLLPGPMFVTDHLESSRRGDDMWIPARDLRGSRHSGAVAETLEELGLGEAVIGVVGLGPHMPWHPEGIIPYGLWSKILARFPSADFRPVDLAFGQLIMRLGAEEIAVLRHSASIGDAMVAAMVATAAPGVPESQVYAAGMAQGYGHGSLPPAMHLWSGADVVAAGPPAWGYRPQAPRVLADGDVIYAEVFSNFGGRHTQNQVTITVGDVHEDFHRAAQVARAAYDAGLRALRPGRTFGELVDAMHEPIDAADGWPFLIAVHSLNPGLSVGKGRGLFSRLRGAEEYPRVPDHPTFLPDMELVAGMSFAFEPNYAFGRHLVHLGGTVVVGADEPLELNPYSTRLLRAAGDGPSALSVPLRR</sequence>
<dbReference type="InterPro" id="IPR036005">
    <property type="entry name" value="Creatinase/aminopeptidase-like"/>
</dbReference>
<comment type="caution">
    <text evidence="2">The sequence shown here is derived from an EMBL/GenBank/DDBJ whole genome shotgun (WGS) entry which is preliminary data.</text>
</comment>
<feature type="domain" description="Peptidase M24" evidence="1">
    <location>
        <begin position="179"/>
        <end position="398"/>
    </location>
</feature>
<dbReference type="SUPFAM" id="SSF53092">
    <property type="entry name" value="Creatinase/prolidase N-terminal domain"/>
    <property type="match status" value="1"/>
</dbReference>
<evidence type="ECO:0000313" key="2">
    <source>
        <dbReference type="EMBL" id="GAA5043122.1"/>
    </source>
</evidence>
<dbReference type="Gene3D" id="3.90.230.10">
    <property type="entry name" value="Creatinase/methionine aminopeptidase superfamily"/>
    <property type="match status" value="1"/>
</dbReference>